<gene>
    <name evidence="1" type="ORF">L9F63_009975</name>
</gene>
<protein>
    <submittedName>
        <fullName evidence="1">Uncharacterized protein</fullName>
    </submittedName>
</protein>
<organism evidence="1 2">
    <name type="scientific">Diploptera punctata</name>
    <name type="common">Pacific beetle cockroach</name>
    <dbReference type="NCBI Taxonomy" id="6984"/>
    <lineage>
        <taxon>Eukaryota</taxon>
        <taxon>Metazoa</taxon>
        <taxon>Ecdysozoa</taxon>
        <taxon>Arthropoda</taxon>
        <taxon>Hexapoda</taxon>
        <taxon>Insecta</taxon>
        <taxon>Pterygota</taxon>
        <taxon>Neoptera</taxon>
        <taxon>Polyneoptera</taxon>
        <taxon>Dictyoptera</taxon>
        <taxon>Blattodea</taxon>
        <taxon>Blaberoidea</taxon>
        <taxon>Blaberidae</taxon>
        <taxon>Diplopterinae</taxon>
        <taxon>Diploptera</taxon>
    </lineage>
</organism>
<evidence type="ECO:0000313" key="2">
    <source>
        <dbReference type="Proteomes" id="UP001233999"/>
    </source>
</evidence>
<reference evidence="1" key="1">
    <citation type="journal article" date="2023" name="IScience">
        <title>Live-bearing cockroach genome reveals convergent evolutionary mechanisms linked to viviparity in insects and beyond.</title>
        <authorList>
            <person name="Fouks B."/>
            <person name="Harrison M.C."/>
            <person name="Mikhailova A.A."/>
            <person name="Marchal E."/>
            <person name="English S."/>
            <person name="Carruthers M."/>
            <person name="Jennings E.C."/>
            <person name="Chiamaka E.L."/>
            <person name="Frigard R.A."/>
            <person name="Pippel M."/>
            <person name="Attardo G.M."/>
            <person name="Benoit J.B."/>
            <person name="Bornberg-Bauer E."/>
            <person name="Tobe S.S."/>
        </authorList>
    </citation>
    <scope>NUCLEOTIDE SEQUENCE</scope>
    <source>
        <strain evidence="1">Stay&amp;Tobe</strain>
    </source>
</reference>
<reference evidence="1" key="2">
    <citation type="submission" date="2023-05" db="EMBL/GenBank/DDBJ databases">
        <authorList>
            <person name="Fouks B."/>
        </authorList>
    </citation>
    <scope>NUCLEOTIDE SEQUENCE</scope>
    <source>
        <strain evidence="1">Stay&amp;Tobe</strain>
        <tissue evidence="1">Testes</tissue>
    </source>
</reference>
<feature type="non-terminal residue" evidence="1">
    <location>
        <position position="76"/>
    </location>
</feature>
<dbReference type="EMBL" id="JASPKZ010000801">
    <property type="protein sequence ID" value="KAJ9599548.1"/>
    <property type="molecule type" value="Genomic_DNA"/>
</dbReference>
<keyword evidence="2" id="KW-1185">Reference proteome</keyword>
<proteinExistence type="predicted"/>
<evidence type="ECO:0000313" key="1">
    <source>
        <dbReference type="EMBL" id="KAJ9599548.1"/>
    </source>
</evidence>
<comment type="caution">
    <text evidence="1">The sequence shown here is derived from an EMBL/GenBank/DDBJ whole genome shotgun (WGS) entry which is preliminary data.</text>
</comment>
<feature type="non-terminal residue" evidence="1">
    <location>
        <position position="1"/>
    </location>
</feature>
<name>A0AAD8ER27_DIPPU</name>
<sequence>VLHCMPGKKSRNTNLYFNSMYDFGKITYLTTEIELTIAGAKNWIRHVSDVKGLFQTRHETQWNLQDSKTTKITTNI</sequence>
<dbReference type="AlphaFoldDB" id="A0AAD8ER27"/>
<accession>A0AAD8ER27</accession>
<dbReference type="Proteomes" id="UP001233999">
    <property type="component" value="Unassembled WGS sequence"/>
</dbReference>